<dbReference type="InterPro" id="IPR012226">
    <property type="entry name" value="Diguanyl_cyclase/Pdiesterase"/>
</dbReference>
<gene>
    <name evidence="5" type="ORF">BDD14_1426</name>
</gene>
<dbReference type="SMART" id="SM00086">
    <property type="entry name" value="PAC"/>
    <property type="match status" value="1"/>
</dbReference>
<organism evidence="5 6">
    <name type="scientific">Edaphobacter modestus</name>
    <dbReference type="NCBI Taxonomy" id="388466"/>
    <lineage>
        <taxon>Bacteria</taxon>
        <taxon>Pseudomonadati</taxon>
        <taxon>Acidobacteriota</taxon>
        <taxon>Terriglobia</taxon>
        <taxon>Terriglobales</taxon>
        <taxon>Acidobacteriaceae</taxon>
        <taxon>Edaphobacter</taxon>
    </lineage>
</organism>
<evidence type="ECO:0000313" key="5">
    <source>
        <dbReference type="EMBL" id="RZU40011.1"/>
    </source>
</evidence>
<proteinExistence type="predicted"/>
<dbReference type="AlphaFoldDB" id="A0A4Q7YSN2"/>
<dbReference type="NCBIfam" id="TIGR00229">
    <property type="entry name" value="sensory_box"/>
    <property type="match status" value="1"/>
</dbReference>
<dbReference type="SUPFAM" id="SSF55785">
    <property type="entry name" value="PYP-like sensor domain (PAS domain)"/>
    <property type="match status" value="1"/>
</dbReference>
<dbReference type="PROSITE" id="PS50883">
    <property type="entry name" value="EAL"/>
    <property type="match status" value="1"/>
</dbReference>
<dbReference type="Gene3D" id="3.30.450.40">
    <property type="match status" value="1"/>
</dbReference>
<dbReference type="InterPro" id="IPR001633">
    <property type="entry name" value="EAL_dom"/>
</dbReference>
<dbReference type="InterPro" id="IPR029787">
    <property type="entry name" value="Nucleotide_cyclase"/>
</dbReference>
<dbReference type="SMART" id="SM00052">
    <property type="entry name" value="EAL"/>
    <property type="match status" value="1"/>
</dbReference>
<keyword evidence="6" id="KW-1185">Reference proteome</keyword>
<dbReference type="SMART" id="SM00091">
    <property type="entry name" value="PAS"/>
    <property type="match status" value="1"/>
</dbReference>
<dbReference type="CDD" id="cd00130">
    <property type="entry name" value="PAS"/>
    <property type="match status" value="1"/>
</dbReference>
<dbReference type="InterPro" id="IPR029016">
    <property type="entry name" value="GAF-like_dom_sf"/>
</dbReference>
<dbReference type="InterPro" id="IPR000700">
    <property type="entry name" value="PAS-assoc_C"/>
</dbReference>
<dbReference type="InterPro" id="IPR000160">
    <property type="entry name" value="GGDEF_dom"/>
</dbReference>
<sequence>MWPPNDPQEEDRRRDELRLLSLAINETDRAVLVLDEHRRIVYTNRAFTVMFGYTRDEVLGKRPTEFLAGEHTDLATLQRIREKAWNKNAFNDETLFYRKDGREIWTSAHVNHVLDEKGNVQNLIVVFADMTETKQIQRLQRVVLEAVASNSSLREVADLLCRQVEAIAPEVVSSMILVDSEKRLRPLAGPSLPSSYSGAVNGLPIGKDAGSCGTAAYSGEPVCVADIETDWRWAPYKSLVLPYGLRACWSSPIKMRDGRVAGTFTFFFREKRGPSPLHKELVSACLHLCVLAIERDEAKRQIEQLSLYDSLTGLPNRTSLYGITNELLREIDEDEIAFFALDIDRFKDVNSTLGHSAGERILVETAARLKKLSQPSGIVCRTVGDSFVLVVPRCNASRASAMADKILRVLKEPIDTMDMRLSISASIGITLADDDSIPAQALIEQAMTALHQAKLAGRASYHFYHPEMNKLAQDRLLLGAALRNAISQGSLELYYQPQFRLKTLEFIGVEALLRWKDPELGNISPEQFIPLAEEIGQIEFIGCWSLREACRQLSIWRDQGIIVPAVSVNLSPSHFRSRNLPAFVSDLLEEYHMPATHLTIEITEGVMMDSHPESLEAVSQLHDIGVGLSIDDFGTGFSSLARLTRLPITELKLDRSFMRNFETDPGAQAVATAVIRIGQSLGMTVVAEGVETEAQAKLLTSLGCDAVQGYLYGRPMPSRDLEKWIATAVTS</sequence>
<dbReference type="Pfam" id="PF13426">
    <property type="entry name" value="PAS_9"/>
    <property type="match status" value="1"/>
</dbReference>
<evidence type="ECO:0000313" key="6">
    <source>
        <dbReference type="Proteomes" id="UP000292958"/>
    </source>
</evidence>
<comment type="caution">
    <text evidence="5">The sequence shown here is derived from an EMBL/GenBank/DDBJ whole genome shotgun (WGS) entry which is preliminary data.</text>
</comment>
<dbReference type="SUPFAM" id="SSF141868">
    <property type="entry name" value="EAL domain-like"/>
    <property type="match status" value="1"/>
</dbReference>
<name>A0A4Q7YSN2_9BACT</name>
<dbReference type="InterPro" id="IPR003018">
    <property type="entry name" value="GAF"/>
</dbReference>
<feature type="domain" description="PAC" evidence="2">
    <location>
        <begin position="90"/>
        <end position="142"/>
    </location>
</feature>
<dbReference type="Pfam" id="PF13185">
    <property type="entry name" value="GAF_2"/>
    <property type="match status" value="1"/>
</dbReference>
<dbReference type="InterPro" id="IPR035919">
    <property type="entry name" value="EAL_sf"/>
</dbReference>
<protein>
    <submittedName>
        <fullName evidence="5">Diguanylate cyclase/phosphodiesterase with PAS/PAC sensor(S)</fullName>
    </submittedName>
</protein>
<dbReference type="NCBIfam" id="TIGR00254">
    <property type="entry name" value="GGDEF"/>
    <property type="match status" value="1"/>
</dbReference>
<dbReference type="EMBL" id="SHKW01000001">
    <property type="protein sequence ID" value="RZU40011.1"/>
    <property type="molecule type" value="Genomic_DNA"/>
</dbReference>
<accession>A0A4Q7YSN2</accession>
<evidence type="ECO:0000259" key="2">
    <source>
        <dbReference type="PROSITE" id="PS50113"/>
    </source>
</evidence>
<dbReference type="SUPFAM" id="SSF55073">
    <property type="entry name" value="Nucleotide cyclase"/>
    <property type="match status" value="1"/>
</dbReference>
<dbReference type="OrthoDB" id="101222at2"/>
<dbReference type="PROSITE" id="PS50113">
    <property type="entry name" value="PAC"/>
    <property type="match status" value="1"/>
</dbReference>
<dbReference type="PROSITE" id="PS50112">
    <property type="entry name" value="PAS"/>
    <property type="match status" value="1"/>
</dbReference>
<dbReference type="InterPro" id="IPR043128">
    <property type="entry name" value="Rev_trsase/Diguanyl_cyclase"/>
</dbReference>
<dbReference type="Gene3D" id="3.20.20.450">
    <property type="entry name" value="EAL domain"/>
    <property type="match status" value="1"/>
</dbReference>
<dbReference type="Pfam" id="PF00990">
    <property type="entry name" value="GGDEF"/>
    <property type="match status" value="1"/>
</dbReference>
<dbReference type="PROSITE" id="PS50887">
    <property type="entry name" value="GGDEF"/>
    <property type="match status" value="1"/>
</dbReference>
<dbReference type="Proteomes" id="UP000292958">
    <property type="component" value="Unassembled WGS sequence"/>
</dbReference>
<dbReference type="Pfam" id="PF00563">
    <property type="entry name" value="EAL"/>
    <property type="match status" value="1"/>
</dbReference>
<dbReference type="InterPro" id="IPR052155">
    <property type="entry name" value="Biofilm_reg_signaling"/>
</dbReference>
<feature type="domain" description="GGDEF" evidence="4">
    <location>
        <begin position="334"/>
        <end position="466"/>
    </location>
</feature>
<dbReference type="RefSeq" id="WP_130418141.1">
    <property type="nucleotide sequence ID" value="NZ_SHKW01000001.1"/>
</dbReference>
<dbReference type="SMART" id="SM00065">
    <property type="entry name" value="GAF"/>
    <property type="match status" value="1"/>
</dbReference>
<dbReference type="CDD" id="cd01949">
    <property type="entry name" value="GGDEF"/>
    <property type="match status" value="1"/>
</dbReference>
<dbReference type="SUPFAM" id="SSF55781">
    <property type="entry name" value="GAF domain-like"/>
    <property type="match status" value="1"/>
</dbReference>
<dbReference type="PIRSF" id="PIRSF005925">
    <property type="entry name" value="Dos"/>
    <property type="match status" value="1"/>
</dbReference>
<feature type="domain" description="EAL" evidence="3">
    <location>
        <begin position="475"/>
        <end position="729"/>
    </location>
</feature>
<dbReference type="CDD" id="cd01948">
    <property type="entry name" value="EAL"/>
    <property type="match status" value="1"/>
</dbReference>
<dbReference type="Gene3D" id="3.30.70.270">
    <property type="match status" value="1"/>
</dbReference>
<evidence type="ECO:0000259" key="3">
    <source>
        <dbReference type="PROSITE" id="PS50883"/>
    </source>
</evidence>
<dbReference type="PANTHER" id="PTHR44757">
    <property type="entry name" value="DIGUANYLATE CYCLASE DGCP"/>
    <property type="match status" value="1"/>
</dbReference>
<dbReference type="Gene3D" id="3.30.450.20">
    <property type="entry name" value="PAS domain"/>
    <property type="match status" value="1"/>
</dbReference>
<dbReference type="InterPro" id="IPR035965">
    <property type="entry name" value="PAS-like_dom_sf"/>
</dbReference>
<evidence type="ECO:0000259" key="1">
    <source>
        <dbReference type="PROSITE" id="PS50112"/>
    </source>
</evidence>
<evidence type="ECO:0000259" key="4">
    <source>
        <dbReference type="PROSITE" id="PS50887"/>
    </source>
</evidence>
<dbReference type="PANTHER" id="PTHR44757:SF2">
    <property type="entry name" value="BIOFILM ARCHITECTURE MAINTENANCE PROTEIN MBAA"/>
    <property type="match status" value="1"/>
</dbReference>
<reference evidence="5 6" key="1">
    <citation type="submission" date="2019-02" db="EMBL/GenBank/DDBJ databases">
        <title>Genomic Encyclopedia of Archaeal and Bacterial Type Strains, Phase II (KMG-II): from individual species to whole genera.</title>
        <authorList>
            <person name="Goeker M."/>
        </authorList>
    </citation>
    <scope>NUCLEOTIDE SEQUENCE [LARGE SCALE GENOMIC DNA]</scope>
    <source>
        <strain evidence="5 6">DSM 18101</strain>
    </source>
</reference>
<dbReference type="InterPro" id="IPR000014">
    <property type="entry name" value="PAS"/>
</dbReference>
<dbReference type="InterPro" id="IPR001610">
    <property type="entry name" value="PAC"/>
</dbReference>
<dbReference type="SMART" id="SM00267">
    <property type="entry name" value="GGDEF"/>
    <property type="match status" value="1"/>
</dbReference>
<feature type="domain" description="PAS" evidence="1">
    <location>
        <begin position="16"/>
        <end position="61"/>
    </location>
</feature>